<dbReference type="GO" id="GO:0016765">
    <property type="term" value="F:transferase activity, transferring alkyl or aryl (other than methyl) groups"/>
    <property type="evidence" value="ECO:0007669"/>
    <property type="project" value="InterPro"/>
</dbReference>
<feature type="transmembrane region" description="Helical" evidence="5">
    <location>
        <begin position="43"/>
        <end position="62"/>
    </location>
</feature>
<evidence type="ECO:0000256" key="5">
    <source>
        <dbReference type="SAM" id="Phobius"/>
    </source>
</evidence>
<dbReference type="RefSeq" id="WP_062189529.1">
    <property type="nucleotide sequence ID" value="NZ_DF967965.1"/>
</dbReference>
<evidence type="ECO:0000256" key="2">
    <source>
        <dbReference type="ARBA" id="ARBA00022692"/>
    </source>
</evidence>
<dbReference type="AlphaFoldDB" id="A0A3D1JCV0"/>
<keyword evidence="6" id="KW-0808">Transferase</keyword>
<dbReference type="Proteomes" id="UP000264141">
    <property type="component" value="Unassembled WGS sequence"/>
</dbReference>
<dbReference type="EMBL" id="DPBP01000003">
    <property type="protein sequence ID" value="HCE16323.1"/>
    <property type="molecule type" value="Genomic_DNA"/>
</dbReference>
<feature type="transmembrane region" description="Helical" evidence="5">
    <location>
        <begin position="106"/>
        <end position="124"/>
    </location>
</feature>
<dbReference type="NCBIfam" id="NF008978">
    <property type="entry name" value="PRK12324.1-4"/>
    <property type="match status" value="1"/>
</dbReference>
<evidence type="ECO:0000256" key="3">
    <source>
        <dbReference type="ARBA" id="ARBA00022989"/>
    </source>
</evidence>
<evidence type="ECO:0000256" key="4">
    <source>
        <dbReference type="ARBA" id="ARBA00023136"/>
    </source>
</evidence>
<evidence type="ECO:0000256" key="1">
    <source>
        <dbReference type="ARBA" id="ARBA00004141"/>
    </source>
</evidence>
<dbReference type="CDD" id="cd13963">
    <property type="entry name" value="PT_UbiA_2"/>
    <property type="match status" value="1"/>
</dbReference>
<keyword evidence="4 5" id="KW-0472">Membrane</keyword>
<name>A0A3D1JCV0_9CHLR</name>
<comment type="subcellular location">
    <subcellularLocation>
        <location evidence="1">Membrane</location>
        <topology evidence="1">Multi-pass membrane protein</topology>
    </subcellularLocation>
</comment>
<dbReference type="Pfam" id="PF01040">
    <property type="entry name" value="UbiA"/>
    <property type="match status" value="1"/>
</dbReference>
<keyword evidence="6" id="KW-0328">Glycosyltransferase</keyword>
<keyword evidence="3 5" id="KW-1133">Transmembrane helix</keyword>
<feature type="transmembrane region" description="Helical" evidence="5">
    <location>
        <begin position="235"/>
        <end position="252"/>
    </location>
</feature>
<dbReference type="OrthoDB" id="9803632at2"/>
<sequence length="291" mass="32524">MLKALIQSMRLRQWPKNAFVLAALVFDRQLSLSHLTPLARSLAAMFLFCLVSSSVYLINDILDVQADRNHPVKKNRPIASGRLPIPAAVVAAALMVVLSIPLAYFLSPALGLILLGYFLLNLAYSNWLKHIPLIDVLVIAAGFVLRVGGGVVVISVQRFSPWLYVCTTLLALYIGFGKRRAELTLLNENANSHRRVLEGYNLPFLDQLITIVSSTTILAYSLYTFSAVNLPDNHTMMLTIPFVIYGIFRYLYLVQVKQEGGAPEEMLLTDRPLQIDIALWGLTILALFYFQ</sequence>
<dbReference type="NCBIfam" id="NF008977">
    <property type="entry name" value="PRK12324.1-2"/>
    <property type="match status" value="1"/>
</dbReference>
<evidence type="ECO:0000313" key="7">
    <source>
        <dbReference type="Proteomes" id="UP000264141"/>
    </source>
</evidence>
<accession>A0A3D1JCV0</accession>
<evidence type="ECO:0000313" key="6">
    <source>
        <dbReference type="EMBL" id="HCE16323.1"/>
    </source>
</evidence>
<comment type="caution">
    <text evidence="6">The sequence shown here is derived from an EMBL/GenBank/DDBJ whole genome shotgun (WGS) entry which is preliminary data.</text>
</comment>
<feature type="transmembrane region" description="Helical" evidence="5">
    <location>
        <begin position="136"/>
        <end position="156"/>
    </location>
</feature>
<reference evidence="6 7" key="1">
    <citation type="journal article" date="2018" name="Nat. Biotechnol.">
        <title>A standardized bacterial taxonomy based on genome phylogeny substantially revises the tree of life.</title>
        <authorList>
            <person name="Parks D.H."/>
            <person name="Chuvochina M."/>
            <person name="Waite D.W."/>
            <person name="Rinke C."/>
            <person name="Skarshewski A."/>
            <person name="Chaumeil P.A."/>
            <person name="Hugenholtz P."/>
        </authorList>
    </citation>
    <scope>NUCLEOTIDE SEQUENCE [LARGE SCALE GENOMIC DNA]</scope>
    <source>
        <strain evidence="6">UBA8781</strain>
    </source>
</reference>
<feature type="transmembrane region" description="Helical" evidence="5">
    <location>
        <begin position="162"/>
        <end position="181"/>
    </location>
</feature>
<protein>
    <submittedName>
        <fullName evidence="6">Decaprenyl-phosphate phosphoribosyltransferase</fullName>
    </submittedName>
</protein>
<feature type="transmembrane region" description="Helical" evidence="5">
    <location>
        <begin position="83"/>
        <end position="100"/>
    </location>
</feature>
<feature type="transmembrane region" description="Helical" evidence="5">
    <location>
        <begin position="273"/>
        <end position="290"/>
    </location>
</feature>
<gene>
    <name evidence="6" type="ORF">DEQ80_00550</name>
</gene>
<keyword evidence="2 5" id="KW-0812">Transmembrane</keyword>
<feature type="transmembrane region" description="Helical" evidence="5">
    <location>
        <begin position="202"/>
        <end position="223"/>
    </location>
</feature>
<dbReference type="GO" id="GO:0016757">
    <property type="term" value="F:glycosyltransferase activity"/>
    <property type="evidence" value="ECO:0007669"/>
    <property type="project" value="UniProtKB-KW"/>
</dbReference>
<proteinExistence type="predicted"/>
<dbReference type="InterPro" id="IPR044878">
    <property type="entry name" value="UbiA_sf"/>
</dbReference>
<organism evidence="6 7">
    <name type="scientific">Anaerolinea thermolimosa</name>
    <dbReference type="NCBI Taxonomy" id="229919"/>
    <lineage>
        <taxon>Bacteria</taxon>
        <taxon>Bacillati</taxon>
        <taxon>Chloroflexota</taxon>
        <taxon>Anaerolineae</taxon>
        <taxon>Anaerolineales</taxon>
        <taxon>Anaerolineaceae</taxon>
        <taxon>Anaerolinea</taxon>
    </lineage>
</organism>
<dbReference type="InterPro" id="IPR000537">
    <property type="entry name" value="UbiA_prenyltransferase"/>
</dbReference>
<dbReference type="STRING" id="229919.GCA_001050195_00554"/>
<dbReference type="Gene3D" id="1.10.357.140">
    <property type="entry name" value="UbiA prenyltransferase"/>
    <property type="match status" value="1"/>
</dbReference>
<dbReference type="GO" id="GO:0016020">
    <property type="term" value="C:membrane"/>
    <property type="evidence" value="ECO:0007669"/>
    <property type="project" value="UniProtKB-SubCell"/>
</dbReference>